<organism evidence="3 4">
    <name type="scientific">Desulfobaculum xiamenense</name>
    <dbReference type="NCBI Taxonomy" id="995050"/>
    <lineage>
        <taxon>Bacteria</taxon>
        <taxon>Pseudomonadati</taxon>
        <taxon>Thermodesulfobacteriota</taxon>
        <taxon>Desulfovibrionia</taxon>
        <taxon>Desulfovibrionales</taxon>
        <taxon>Desulfovibrionaceae</taxon>
        <taxon>Desulfobaculum</taxon>
    </lineage>
</organism>
<feature type="transmembrane region" description="Helical" evidence="2">
    <location>
        <begin position="21"/>
        <end position="39"/>
    </location>
</feature>
<feature type="region of interest" description="Disordered" evidence="1">
    <location>
        <begin position="84"/>
        <end position="105"/>
    </location>
</feature>
<dbReference type="PANTHER" id="PTHR39174:SF1">
    <property type="entry name" value="INNER MEMBRANE PROTEIN"/>
    <property type="match status" value="1"/>
</dbReference>
<dbReference type="EMBL" id="JAATJA010000001">
    <property type="protein sequence ID" value="NJB66411.1"/>
    <property type="molecule type" value="Genomic_DNA"/>
</dbReference>
<dbReference type="Pfam" id="PF06196">
    <property type="entry name" value="DUF997"/>
    <property type="match status" value="1"/>
</dbReference>
<evidence type="ECO:0000313" key="4">
    <source>
        <dbReference type="Proteomes" id="UP000580856"/>
    </source>
</evidence>
<accession>A0A846QDM9</accession>
<dbReference type="InterPro" id="IPR010398">
    <property type="entry name" value="DUF997"/>
</dbReference>
<dbReference type="AlphaFoldDB" id="A0A846QDM9"/>
<reference evidence="3 4" key="1">
    <citation type="submission" date="2020-03" db="EMBL/GenBank/DDBJ databases">
        <title>Genomic Encyclopedia of Type Strains, Phase IV (KMG-IV): sequencing the most valuable type-strain genomes for metagenomic binning, comparative biology and taxonomic classification.</title>
        <authorList>
            <person name="Goeker M."/>
        </authorList>
    </citation>
    <scope>NUCLEOTIDE SEQUENCE [LARGE SCALE GENOMIC DNA]</scope>
    <source>
        <strain evidence="3 4">DSM 24233</strain>
    </source>
</reference>
<evidence type="ECO:0000256" key="1">
    <source>
        <dbReference type="SAM" id="MobiDB-lite"/>
    </source>
</evidence>
<dbReference type="PANTHER" id="PTHR39174">
    <property type="entry name" value="INNER MEMBRANE PROTEIN-RELATED"/>
    <property type="match status" value="1"/>
</dbReference>
<keyword evidence="2" id="KW-0812">Transmembrane</keyword>
<dbReference type="RefSeq" id="WP_167939549.1">
    <property type="nucleotide sequence ID" value="NZ_JAATJA010000001.1"/>
</dbReference>
<keyword evidence="2" id="KW-0472">Membrane</keyword>
<feature type="transmembrane region" description="Helical" evidence="2">
    <location>
        <begin position="55"/>
        <end position="79"/>
    </location>
</feature>
<keyword evidence="4" id="KW-1185">Reference proteome</keyword>
<keyword evidence="2" id="KW-1133">Transmembrane helix</keyword>
<protein>
    <submittedName>
        <fullName evidence="3">Putative membrane protein YhdT</fullName>
    </submittedName>
</protein>
<sequence>MNRKSRDWRHAQANREALFALGIYGLYFVWWYVCAYGMGDTDPEQYTYLLGLPAWFFYSCILGYPLVTILLWIVVRLFFRAMPLDDEPGESPEDEVTATDGEDRA</sequence>
<evidence type="ECO:0000256" key="2">
    <source>
        <dbReference type="SAM" id="Phobius"/>
    </source>
</evidence>
<proteinExistence type="predicted"/>
<feature type="compositionally biased region" description="Acidic residues" evidence="1">
    <location>
        <begin position="84"/>
        <end position="97"/>
    </location>
</feature>
<evidence type="ECO:0000313" key="3">
    <source>
        <dbReference type="EMBL" id="NJB66411.1"/>
    </source>
</evidence>
<gene>
    <name evidence="3" type="ORF">GGQ74_000051</name>
</gene>
<comment type="caution">
    <text evidence="3">The sequence shown here is derived from an EMBL/GenBank/DDBJ whole genome shotgun (WGS) entry which is preliminary data.</text>
</comment>
<name>A0A846QDM9_9BACT</name>
<dbReference type="Proteomes" id="UP000580856">
    <property type="component" value="Unassembled WGS sequence"/>
</dbReference>